<evidence type="ECO:0000313" key="1">
    <source>
        <dbReference type="EMBL" id="GJT67085.1"/>
    </source>
</evidence>
<accession>A0ABQ5FUQ6</accession>
<organism evidence="1 2">
    <name type="scientific">Tanacetum coccineum</name>
    <dbReference type="NCBI Taxonomy" id="301880"/>
    <lineage>
        <taxon>Eukaryota</taxon>
        <taxon>Viridiplantae</taxon>
        <taxon>Streptophyta</taxon>
        <taxon>Embryophyta</taxon>
        <taxon>Tracheophyta</taxon>
        <taxon>Spermatophyta</taxon>
        <taxon>Magnoliopsida</taxon>
        <taxon>eudicotyledons</taxon>
        <taxon>Gunneridae</taxon>
        <taxon>Pentapetalae</taxon>
        <taxon>asterids</taxon>
        <taxon>campanulids</taxon>
        <taxon>Asterales</taxon>
        <taxon>Asteraceae</taxon>
        <taxon>Asteroideae</taxon>
        <taxon>Anthemideae</taxon>
        <taxon>Anthemidinae</taxon>
        <taxon>Tanacetum</taxon>
    </lineage>
</organism>
<dbReference type="EMBL" id="BQNB010017775">
    <property type="protein sequence ID" value="GJT67085.1"/>
    <property type="molecule type" value="Genomic_DNA"/>
</dbReference>
<protein>
    <submittedName>
        <fullName evidence="1">Uncharacterized protein</fullName>
    </submittedName>
</protein>
<reference evidence="1" key="2">
    <citation type="submission" date="2022-01" db="EMBL/GenBank/DDBJ databases">
        <authorList>
            <person name="Yamashiro T."/>
            <person name="Shiraishi A."/>
            <person name="Satake H."/>
            <person name="Nakayama K."/>
        </authorList>
    </citation>
    <scope>NUCLEOTIDE SEQUENCE</scope>
</reference>
<evidence type="ECO:0000313" key="2">
    <source>
        <dbReference type="Proteomes" id="UP001151760"/>
    </source>
</evidence>
<gene>
    <name evidence="1" type="ORF">Tco_1018565</name>
</gene>
<proteinExistence type="predicted"/>
<dbReference type="Proteomes" id="UP001151760">
    <property type="component" value="Unassembled WGS sequence"/>
</dbReference>
<comment type="caution">
    <text evidence="1">The sequence shown here is derived from an EMBL/GenBank/DDBJ whole genome shotgun (WGS) entry which is preliminary data.</text>
</comment>
<reference evidence="1" key="1">
    <citation type="journal article" date="2022" name="Int. J. Mol. Sci.">
        <title>Draft Genome of Tanacetum Coccineum: Genomic Comparison of Closely Related Tanacetum-Family Plants.</title>
        <authorList>
            <person name="Yamashiro T."/>
            <person name="Shiraishi A."/>
            <person name="Nakayama K."/>
            <person name="Satake H."/>
        </authorList>
    </citation>
    <scope>NUCLEOTIDE SEQUENCE</scope>
</reference>
<keyword evidence="2" id="KW-1185">Reference proteome</keyword>
<sequence length="133" mass="15549">MANENVPSPATTRSDDQILLFNAWVPIGKGNHVLDLQKKQRNPIFRSMWILCITQTSSELSLHQLMFLPALQRQLKQHQHFHHHHLHYNNQQFIEIFGRSFRNSDACYYDPEKYEYVGPKVTTSQEGNTSQQG</sequence>
<name>A0ABQ5FUQ6_9ASTR</name>